<proteinExistence type="predicted"/>
<protein>
    <submittedName>
        <fullName evidence="1">Uncharacterized protein</fullName>
    </submittedName>
</protein>
<keyword evidence="2" id="KW-1185">Reference proteome</keyword>
<accession>F7ZC22</accession>
<dbReference type="eggNOG" id="ENOG5030MK0">
    <property type="taxonomic scope" value="Bacteria"/>
</dbReference>
<gene>
    <name evidence="1" type="ordered locus">RLO149_c024400</name>
</gene>
<dbReference type="HOGENOM" id="CLU_2234569_0_0_5"/>
<sequence>MGIQRCRDQVYTSAEQQARHLHFNLTPPPGPEGAVIETEHGADHGQIAVYYDHVDKPPEITISRSAWPVQTVLADGVAVAIVAGANEPELHKEDVVLIARYTAPR</sequence>
<evidence type="ECO:0000313" key="2">
    <source>
        <dbReference type="Proteomes" id="UP000001353"/>
    </source>
</evidence>
<evidence type="ECO:0000313" key="1">
    <source>
        <dbReference type="EMBL" id="AEI94408.1"/>
    </source>
</evidence>
<dbReference type="KEGG" id="rli:RLO149_c024400"/>
<name>F7ZC22_ROSLO</name>
<dbReference type="RefSeq" id="WP_013962331.1">
    <property type="nucleotide sequence ID" value="NC_015730.1"/>
</dbReference>
<reference evidence="1 2" key="1">
    <citation type="journal article" date="2011" name="BMC Genomics">
        <title>Comparative genome analysis and genome-guided physiological analysis of Roseobacter litoralis.</title>
        <authorList>
            <person name="Kalhoefer D."/>
            <person name="Thole S."/>
            <person name="Voget S."/>
            <person name="Lehmann R."/>
            <person name="Liesegang H."/>
            <person name="Wollher A."/>
            <person name="Daniel R."/>
            <person name="Simon M."/>
            <person name="Brinkhoff T."/>
        </authorList>
    </citation>
    <scope>NUCLEOTIDE SEQUENCE [LARGE SCALE GENOMIC DNA]</scope>
    <source>
        <strain evidence="2">ATCC 49566 / DSM 6996 / JCM 21268 / NBRC 15278 / OCh 149</strain>
    </source>
</reference>
<organism evidence="1 2">
    <name type="scientific">Roseobacter litoralis (strain ATCC 49566 / DSM 6996 / JCM 21268 / NBRC 15278 / OCh 149)</name>
    <dbReference type="NCBI Taxonomy" id="391595"/>
    <lineage>
        <taxon>Bacteria</taxon>
        <taxon>Pseudomonadati</taxon>
        <taxon>Pseudomonadota</taxon>
        <taxon>Alphaproteobacteria</taxon>
        <taxon>Rhodobacterales</taxon>
        <taxon>Roseobacteraceae</taxon>
        <taxon>Roseobacter</taxon>
    </lineage>
</organism>
<dbReference type="AlphaFoldDB" id="F7ZC22"/>
<dbReference type="EMBL" id="CP002623">
    <property type="protein sequence ID" value="AEI94408.1"/>
    <property type="molecule type" value="Genomic_DNA"/>
</dbReference>
<dbReference type="Proteomes" id="UP000001353">
    <property type="component" value="Chromosome"/>
</dbReference>